<dbReference type="HOGENOM" id="CLU_093531_0_0_1"/>
<feature type="compositionally biased region" description="Polar residues" evidence="1">
    <location>
        <begin position="28"/>
        <end position="47"/>
    </location>
</feature>
<dbReference type="OrthoDB" id="3695375at2759"/>
<feature type="region of interest" description="Disordered" evidence="1">
    <location>
        <begin position="1"/>
        <end position="66"/>
    </location>
</feature>
<evidence type="ECO:0000313" key="3">
    <source>
        <dbReference type="EMBL" id="EMD97303.1"/>
    </source>
</evidence>
<dbReference type="AlphaFoldDB" id="M2VC82"/>
<accession>M2VC82</accession>
<dbReference type="OMA" id="WGELMAV"/>
<proteinExistence type="predicted"/>
<reference evidence="3 4" key="1">
    <citation type="journal article" date="2012" name="PLoS Pathog.">
        <title>Diverse lifestyles and strategies of plant pathogenesis encoded in the genomes of eighteen Dothideomycetes fungi.</title>
        <authorList>
            <person name="Ohm R.A."/>
            <person name="Feau N."/>
            <person name="Henrissat B."/>
            <person name="Schoch C.L."/>
            <person name="Horwitz B.A."/>
            <person name="Barry K.W."/>
            <person name="Condon B.J."/>
            <person name="Copeland A.C."/>
            <person name="Dhillon B."/>
            <person name="Glaser F."/>
            <person name="Hesse C.N."/>
            <person name="Kosti I."/>
            <person name="LaButti K."/>
            <person name="Lindquist E.A."/>
            <person name="Lucas S."/>
            <person name="Salamov A.A."/>
            <person name="Bradshaw R.E."/>
            <person name="Ciuffetti L."/>
            <person name="Hamelin R.C."/>
            <person name="Kema G.H.J."/>
            <person name="Lawrence C."/>
            <person name="Scott J.A."/>
            <person name="Spatafora J.W."/>
            <person name="Turgeon B.G."/>
            <person name="de Wit P.J.G.M."/>
            <person name="Zhong S."/>
            <person name="Goodwin S.B."/>
            <person name="Grigoriev I.V."/>
        </authorList>
    </citation>
    <scope>NUCLEOTIDE SEQUENCE [LARGE SCALE GENOMIC DNA]</scope>
    <source>
        <strain evidence="4">C5 / ATCC 48332 / race O</strain>
    </source>
</reference>
<protein>
    <submittedName>
        <fullName evidence="3">Uncharacterized protein</fullName>
    </submittedName>
</protein>
<reference evidence="4" key="2">
    <citation type="journal article" date="2013" name="PLoS Genet.">
        <title>Comparative genome structure, secondary metabolite, and effector coding capacity across Cochliobolus pathogens.</title>
        <authorList>
            <person name="Condon B.J."/>
            <person name="Leng Y."/>
            <person name="Wu D."/>
            <person name="Bushley K.E."/>
            <person name="Ohm R.A."/>
            <person name="Otillar R."/>
            <person name="Martin J."/>
            <person name="Schackwitz W."/>
            <person name="Grimwood J."/>
            <person name="MohdZainudin N."/>
            <person name="Xue C."/>
            <person name="Wang R."/>
            <person name="Manning V.A."/>
            <person name="Dhillon B."/>
            <person name="Tu Z.J."/>
            <person name="Steffenson B.J."/>
            <person name="Salamov A."/>
            <person name="Sun H."/>
            <person name="Lowry S."/>
            <person name="LaButti K."/>
            <person name="Han J."/>
            <person name="Copeland A."/>
            <person name="Lindquist E."/>
            <person name="Barry K."/>
            <person name="Schmutz J."/>
            <person name="Baker S.E."/>
            <person name="Ciuffetti L.M."/>
            <person name="Grigoriev I.V."/>
            <person name="Zhong S."/>
            <person name="Turgeon B.G."/>
        </authorList>
    </citation>
    <scope>NUCLEOTIDE SEQUENCE [LARGE SCALE GENOMIC DNA]</scope>
    <source>
        <strain evidence="4">C5 / ATCC 48332 / race O</strain>
    </source>
</reference>
<evidence type="ECO:0000256" key="1">
    <source>
        <dbReference type="SAM" id="MobiDB-lite"/>
    </source>
</evidence>
<dbReference type="STRING" id="701091.M2VC82"/>
<feature type="compositionally biased region" description="Basic and acidic residues" evidence="1">
    <location>
        <begin position="48"/>
        <end position="65"/>
    </location>
</feature>
<feature type="compositionally biased region" description="Basic residues" evidence="1">
    <location>
        <begin position="1"/>
        <end position="18"/>
    </location>
</feature>
<name>M2VC82_COCH5</name>
<keyword evidence="4" id="KW-1185">Reference proteome</keyword>
<keyword evidence="2" id="KW-0812">Transmembrane</keyword>
<keyword evidence="2" id="KW-1133">Transmembrane helix</keyword>
<gene>
    <name evidence="3" type="ORF">COCHEDRAFT_1086453</name>
</gene>
<dbReference type="EMBL" id="KB445569">
    <property type="protein sequence ID" value="EMD97303.1"/>
    <property type="molecule type" value="Genomic_DNA"/>
</dbReference>
<dbReference type="Proteomes" id="UP000016936">
    <property type="component" value="Unassembled WGS sequence"/>
</dbReference>
<evidence type="ECO:0000313" key="4">
    <source>
        <dbReference type="Proteomes" id="UP000016936"/>
    </source>
</evidence>
<sequence length="260" mass="28878">MGKNRNRNKNKNRAKRAKGAGGDDGETSKTQAASSNVNQTRGGNTKTVADEQKEIKELEETRASDAQDAVIPKAPAGTLKAKCDSVISNASGGPADEIKVAAQVAGRPRWNLRIRRWLWRCWPCRLVRWTYRFLVALVRIDWNDQQRAADVVLAVGLGGSVVFGVYVVGDFLLRHWGELMAVFPLEWFQVRCGWLRSQVDQAVDCLGDIWRRLVGLLERGACSGIRAKMSVLQLHCQNVLRGHGPWLAAWSAYPDAEDGI</sequence>
<feature type="transmembrane region" description="Helical" evidence="2">
    <location>
        <begin position="152"/>
        <end position="173"/>
    </location>
</feature>
<evidence type="ECO:0000256" key="2">
    <source>
        <dbReference type="SAM" id="Phobius"/>
    </source>
</evidence>
<organism evidence="3 4">
    <name type="scientific">Cochliobolus heterostrophus (strain C5 / ATCC 48332 / race O)</name>
    <name type="common">Southern corn leaf blight fungus</name>
    <name type="synonym">Bipolaris maydis</name>
    <dbReference type="NCBI Taxonomy" id="701091"/>
    <lineage>
        <taxon>Eukaryota</taxon>
        <taxon>Fungi</taxon>
        <taxon>Dikarya</taxon>
        <taxon>Ascomycota</taxon>
        <taxon>Pezizomycotina</taxon>
        <taxon>Dothideomycetes</taxon>
        <taxon>Pleosporomycetidae</taxon>
        <taxon>Pleosporales</taxon>
        <taxon>Pleosporineae</taxon>
        <taxon>Pleosporaceae</taxon>
        <taxon>Bipolaris</taxon>
    </lineage>
</organism>
<keyword evidence="2" id="KW-0472">Membrane</keyword>